<sequence length="380" mass="43592">MFLESNGDEDPCTNTMEVIYEENRFWTALFFYPFICGKEHHEDTDSPNITQTDYGPAGAHYKLDVFYDSRKHQIKGTLSVDFVNNIDKTLNDLHFNLWGNAEIFRQSGGRMKADNIKVNGHKADFTIKETDLHIRGLSLKPEKKATAAMDFTVHIPQKQDRFGWDGTTVSLGNWFPILAVHDRKGWTINPYYDGGDSFYSLNSDFDVTVTTDQSQVIATTGTEVGPAKIEGDQATHRYQALNVRDFAMEMDPTYKVKSDKIGDVKVNVFYKDEHTRFADAMLKYGTESIELFSEKFGAYPWPELDIVTMKGWFGGMEYPQLVMVSVSPQTDQNLLKTVTSHEIGHQWFYGVIGNEIRHFDNKRFHRNHGKNERHGLVRVL</sequence>
<dbReference type="SUPFAM" id="SSF55486">
    <property type="entry name" value="Metalloproteases ('zincins'), catalytic domain"/>
    <property type="match status" value="1"/>
</dbReference>
<organism evidence="2 3">
    <name type="scientific">Paludifilum halophilum</name>
    <dbReference type="NCBI Taxonomy" id="1642702"/>
    <lineage>
        <taxon>Bacteria</taxon>
        <taxon>Bacillati</taxon>
        <taxon>Bacillota</taxon>
        <taxon>Bacilli</taxon>
        <taxon>Bacillales</taxon>
        <taxon>Thermoactinomycetaceae</taxon>
        <taxon>Paludifilum</taxon>
    </lineage>
</organism>
<name>A0A235B5Y7_9BACL</name>
<dbReference type="EMBL" id="NOWF01000005">
    <property type="protein sequence ID" value="OYD07641.1"/>
    <property type="molecule type" value="Genomic_DNA"/>
</dbReference>
<dbReference type="PANTHER" id="PTHR45726">
    <property type="entry name" value="LEUKOTRIENE A-4 HYDROLASE"/>
    <property type="match status" value="1"/>
</dbReference>
<dbReference type="InterPro" id="IPR034015">
    <property type="entry name" value="M1_LTA4H"/>
</dbReference>
<comment type="cofactor">
    <cofactor evidence="1">
        <name>Zn(2+)</name>
        <dbReference type="ChEBI" id="CHEBI:29105"/>
    </cofactor>
    <text evidence="1">Binds 1 zinc ion per subunit.</text>
</comment>
<dbReference type="OrthoDB" id="9814383at2"/>
<protein>
    <recommendedName>
        <fullName evidence="4">Peptidase M1 membrane alanine aminopeptidase domain-containing protein</fullName>
    </recommendedName>
</protein>
<accession>A0A235B5Y7</accession>
<gene>
    <name evidence="2" type="ORF">CHM34_09165</name>
</gene>
<keyword evidence="1" id="KW-0862">Zinc</keyword>
<dbReference type="Gene3D" id="1.10.390.10">
    <property type="entry name" value="Neutral Protease Domain 2"/>
    <property type="match status" value="1"/>
</dbReference>
<feature type="binding site" evidence="1">
    <location>
        <position position="341"/>
    </location>
    <ligand>
        <name>Zn(2+)</name>
        <dbReference type="ChEBI" id="CHEBI:29105"/>
        <note>catalytic</note>
    </ligand>
</feature>
<dbReference type="RefSeq" id="WP_094264312.1">
    <property type="nucleotide sequence ID" value="NZ_NOWF01000005.1"/>
</dbReference>
<evidence type="ECO:0008006" key="4">
    <source>
        <dbReference type="Google" id="ProtNLM"/>
    </source>
</evidence>
<evidence type="ECO:0000313" key="2">
    <source>
        <dbReference type="EMBL" id="OYD07641.1"/>
    </source>
</evidence>
<dbReference type="InterPro" id="IPR027268">
    <property type="entry name" value="Peptidase_M4/M1_CTD_sf"/>
</dbReference>
<dbReference type="PANTHER" id="PTHR45726:SF3">
    <property type="entry name" value="LEUKOTRIENE A-4 HYDROLASE"/>
    <property type="match status" value="1"/>
</dbReference>
<comment type="caution">
    <text evidence="2">The sequence shown here is derived from an EMBL/GenBank/DDBJ whole genome shotgun (WGS) entry which is preliminary data.</text>
</comment>
<evidence type="ECO:0000256" key="1">
    <source>
        <dbReference type="PIRSR" id="PIRSR634015-3"/>
    </source>
</evidence>
<dbReference type="CDD" id="cd09604">
    <property type="entry name" value="M1_APN_like"/>
    <property type="match status" value="1"/>
</dbReference>
<dbReference type="AlphaFoldDB" id="A0A235B5Y7"/>
<proteinExistence type="predicted"/>
<keyword evidence="3" id="KW-1185">Reference proteome</keyword>
<dbReference type="Proteomes" id="UP000215459">
    <property type="component" value="Unassembled WGS sequence"/>
</dbReference>
<feature type="binding site" evidence="1">
    <location>
        <position position="345"/>
    </location>
    <ligand>
        <name>Zn(2+)</name>
        <dbReference type="ChEBI" id="CHEBI:29105"/>
        <note>catalytic</note>
    </ligand>
</feature>
<keyword evidence="1" id="KW-0479">Metal-binding</keyword>
<dbReference type="GO" id="GO:0046872">
    <property type="term" value="F:metal ion binding"/>
    <property type="evidence" value="ECO:0007669"/>
    <property type="project" value="UniProtKB-KW"/>
</dbReference>
<reference evidence="2 3" key="1">
    <citation type="submission" date="2017-07" db="EMBL/GenBank/DDBJ databases">
        <title>The genome sequence of Paludifilum halophilum highlights mechanisms for microbial adaptation to high salt environemnts.</title>
        <authorList>
            <person name="Belbahri L."/>
        </authorList>
    </citation>
    <scope>NUCLEOTIDE SEQUENCE [LARGE SCALE GENOMIC DNA]</scope>
    <source>
        <strain evidence="2 3">DSM 102817</strain>
    </source>
</reference>
<evidence type="ECO:0000313" key="3">
    <source>
        <dbReference type="Proteomes" id="UP000215459"/>
    </source>
</evidence>